<feature type="signal peptide" evidence="2">
    <location>
        <begin position="1"/>
        <end position="23"/>
    </location>
</feature>
<gene>
    <name evidence="3" type="ORF">BSAL_05135</name>
</gene>
<feature type="transmembrane region" description="Helical" evidence="1">
    <location>
        <begin position="63"/>
        <end position="83"/>
    </location>
</feature>
<organism evidence="3 4">
    <name type="scientific">Bodo saltans</name>
    <name type="common">Flagellated protozoan</name>
    <dbReference type="NCBI Taxonomy" id="75058"/>
    <lineage>
        <taxon>Eukaryota</taxon>
        <taxon>Discoba</taxon>
        <taxon>Euglenozoa</taxon>
        <taxon>Kinetoplastea</taxon>
        <taxon>Metakinetoplastina</taxon>
        <taxon>Eubodonida</taxon>
        <taxon>Bodonidae</taxon>
        <taxon>Bodo</taxon>
    </lineage>
</organism>
<reference evidence="4" key="1">
    <citation type="submission" date="2015-09" db="EMBL/GenBank/DDBJ databases">
        <authorList>
            <consortium name="Pathogen Informatics"/>
        </authorList>
    </citation>
    <scope>NUCLEOTIDE SEQUENCE [LARGE SCALE GENOMIC DNA]</scope>
    <source>
        <strain evidence="4">Lake Konstanz</strain>
    </source>
</reference>
<evidence type="ECO:0000313" key="4">
    <source>
        <dbReference type="Proteomes" id="UP000051952"/>
    </source>
</evidence>
<keyword evidence="1" id="KW-0812">Transmembrane</keyword>
<dbReference type="AlphaFoldDB" id="A0A0S4IVA8"/>
<proteinExistence type="predicted"/>
<dbReference type="EMBL" id="CYKH01000681">
    <property type="protein sequence ID" value="CUG17037.1"/>
    <property type="molecule type" value="Genomic_DNA"/>
</dbReference>
<accession>A0A0S4IVA8</accession>
<dbReference type="VEuPathDB" id="TriTrypDB:BSAL_05135"/>
<evidence type="ECO:0000313" key="3">
    <source>
        <dbReference type="EMBL" id="CUG17037.1"/>
    </source>
</evidence>
<name>A0A0S4IVA8_BODSA</name>
<feature type="chain" id="PRO_5006621583" evidence="2">
    <location>
        <begin position="24"/>
        <end position="208"/>
    </location>
</feature>
<evidence type="ECO:0000256" key="2">
    <source>
        <dbReference type="SAM" id="SignalP"/>
    </source>
</evidence>
<keyword evidence="1" id="KW-1133">Transmembrane helix</keyword>
<evidence type="ECO:0000256" key="1">
    <source>
        <dbReference type="SAM" id="Phobius"/>
    </source>
</evidence>
<protein>
    <submittedName>
        <fullName evidence="3">Membrane-associated protein, putative</fullName>
    </submittedName>
</protein>
<keyword evidence="2" id="KW-0732">Signal</keyword>
<dbReference type="Proteomes" id="UP000051952">
    <property type="component" value="Unassembled WGS sequence"/>
</dbReference>
<keyword evidence="1" id="KW-0472">Membrane</keyword>
<sequence length="208" mass="22460">MTTGVFFVIAFGACVVGMLGTSADEWLISTNALYQTNAQVLAGYADWNTILDNKTGQVHLSRFFMTTGVFFVIAFGACVVGMLGTSAEEWLISTNALYQTNAQVLAGYADWNTMTSNCCCIESTNPPDAWAVSERWICNNGKVIERGRQSVDGSTSLPLRAVCGVAPTNSSCVISTTSGGVPYMNCPSDVKAYYVPSQVTENAYDYYF</sequence>
<keyword evidence="4" id="KW-1185">Reference proteome</keyword>